<dbReference type="NCBIfam" id="TIGR00357">
    <property type="entry name" value="peptide-methionine (R)-S-oxide reductase MsrB"/>
    <property type="match status" value="1"/>
</dbReference>
<dbReference type="EMBL" id="QLNI01000001">
    <property type="protein sequence ID" value="RAM03981.1"/>
    <property type="molecule type" value="Genomic_DNA"/>
</dbReference>
<dbReference type="Pfam" id="PF01641">
    <property type="entry name" value="SelR"/>
    <property type="match status" value="1"/>
</dbReference>
<keyword evidence="4" id="KW-0511">Multifunctional enzyme</keyword>
<dbReference type="InterPro" id="IPR002569">
    <property type="entry name" value="Met_Sox_Rdtase_MsrA_dom"/>
</dbReference>
<dbReference type="GO" id="GO:0005737">
    <property type="term" value="C:cytoplasm"/>
    <property type="evidence" value="ECO:0007669"/>
    <property type="project" value="TreeGrafter"/>
</dbReference>
<comment type="similarity">
    <text evidence="2">In the N-terminal section; belongs to the MsrA Met sulfoxide reductase family.</text>
</comment>
<dbReference type="NCBIfam" id="TIGR00401">
    <property type="entry name" value="msrA"/>
    <property type="match status" value="1"/>
</dbReference>
<dbReference type="PANTHER" id="PTHR10173">
    <property type="entry name" value="METHIONINE SULFOXIDE REDUCTASE"/>
    <property type="match status" value="1"/>
</dbReference>
<reference evidence="13 14" key="1">
    <citation type="submission" date="2018-06" db="EMBL/GenBank/DDBJ databases">
        <title>Complete Genome Sequence of Desulfobacter hydrogenophilus (DSM3380).</title>
        <authorList>
            <person name="Marietou A."/>
            <person name="Schreiber L."/>
            <person name="Marshall I."/>
            <person name="Jorgensen B."/>
        </authorList>
    </citation>
    <scope>NUCLEOTIDE SEQUENCE [LARGE SCALE GENOMIC DNA]</scope>
    <source>
        <strain evidence="13 14">DSM 3380</strain>
    </source>
</reference>
<comment type="catalytic activity">
    <reaction evidence="8 10">
        <text>[thioredoxin]-disulfide + L-methionine + H2O = L-methionine (S)-S-oxide + [thioredoxin]-dithiol</text>
        <dbReference type="Rhea" id="RHEA:19993"/>
        <dbReference type="Rhea" id="RHEA-COMP:10698"/>
        <dbReference type="Rhea" id="RHEA-COMP:10700"/>
        <dbReference type="ChEBI" id="CHEBI:15377"/>
        <dbReference type="ChEBI" id="CHEBI:29950"/>
        <dbReference type="ChEBI" id="CHEBI:50058"/>
        <dbReference type="ChEBI" id="CHEBI:57844"/>
        <dbReference type="ChEBI" id="CHEBI:58772"/>
        <dbReference type="EC" id="1.8.4.11"/>
    </reaction>
</comment>
<feature type="active site" evidence="10">
    <location>
        <position position="13"/>
    </location>
</feature>
<evidence type="ECO:0000313" key="13">
    <source>
        <dbReference type="EMBL" id="RAM03981.1"/>
    </source>
</evidence>
<dbReference type="InterPro" id="IPR028427">
    <property type="entry name" value="Met_Sox_Rdtase_MsrB"/>
</dbReference>
<dbReference type="GO" id="GO:0006979">
    <property type="term" value="P:response to oxidative stress"/>
    <property type="evidence" value="ECO:0007669"/>
    <property type="project" value="InterPro"/>
</dbReference>
<dbReference type="SUPFAM" id="SSF51316">
    <property type="entry name" value="Mss4-like"/>
    <property type="match status" value="1"/>
</dbReference>
<proteinExistence type="inferred from homology"/>
<comment type="function">
    <text evidence="5 10">Has an important function as a repair enzyme for proteins that have been inactivated by oxidation. Catalyzes the reversible oxidation-reduction of methionine sulfoxide in proteins to methionine.</text>
</comment>
<keyword evidence="15" id="KW-1185">Reference proteome</keyword>
<evidence type="ECO:0000259" key="11">
    <source>
        <dbReference type="PROSITE" id="PS51790"/>
    </source>
</evidence>
<name>A0A328FHB7_9BACT</name>
<dbReference type="Gene3D" id="3.30.1060.10">
    <property type="entry name" value="Peptide methionine sulphoxide reductase MsrA"/>
    <property type="match status" value="1"/>
</dbReference>
<evidence type="ECO:0000256" key="5">
    <source>
        <dbReference type="ARBA" id="ARBA00024679"/>
    </source>
</evidence>
<dbReference type="RefSeq" id="WP_111952674.1">
    <property type="nucleotide sequence ID" value="NZ_CP036313.1"/>
</dbReference>
<evidence type="ECO:0000256" key="7">
    <source>
        <dbReference type="ARBA" id="ARBA00048488"/>
    </source>
</evidence>
<dbReference type="InterPro" id="IPR036509">
    <property type="entry name" value="Met_Sox_Rdtase_MsrA_sf"/>
</dbReference>
<feature type="domain" description="MsrB" evidence="11">
    <location>
        <begin position="205"/>
        <end position="327"/>
    </location>
</feature>
<dbReference type="Pfam" id="PF01625">
    <property type="entry name" value="PMSR"/>
    <property type="match status" value="1"/>
</dbReference>
<keyword evidence="3 9" id="KW-0560">Oxidoreductase</keyword>
<evidence type="ECO:0000256" key="3">
    <source>
        <dbReference type="ARBA" id="ARBA00023002"/>
    </source>
</evidence>
<sequence length="349" mass="39855">MNQLKTATFAGGCFWCMASAFDNKPGIGQVVSGYMGGHVDNPRYEHVCTGGTGHAEVIQVLFDPNHITYKNLLKIYFSQINPTDEGGSFMDRGSQYRSAIFYHSEEQKQLALDAIQQIDDAKIFDKPVVTQVQEAVEFFPAEEYHQDYHKKNPTQYKYYSLGSGRRSFVNRVWDEKSQKVFDRTMPEQKCTLTQTQPETPIIPNDDALKKQLTPLQYKVTRENATEPPFKNEFWNNKQEGIYVDVISGTPLFSSKDKFDSGCGWPSFTRPIKEKRIVEKQDNALFMQRTEVRSKTSDAHLGHVFDDGPDPSGLRYCINSAALKFIPRQELKQHGYEDLEKLFSQGAAQK</sequence>
<dbReference type="GO" id="GO:0033743">
    <property type="term" value="F:peptide-methionine (R)-S-oxide reductase activity"/>
    <property type="evidence" value="ECO:0007669"/>
    <property type="project" value="UniProtKB-UniRule"/>
</dbReference>
<organism evidence="13 14">
    <name type="scientific">Desulfobacter hydrogenophilus</name>
    <dbReference type="NCBI Taxonomy" id="2291"/>
    <lineage>
        <taxon>Bacteria</taxon>
        <taxon>Pseudomonadati</taxon>
        <taxon>Thermodesulfobacteriota</taxon>
        <taxon>Desulfobacteria</taxon>
        <taxon>Desulfobacterales</taxon>
        <taxon>Desulfobacteraceae</taxon>
        <taxon>Desulfobacter</taxon>
    </lineage>
</organism>
<dbReference type="OrthoDB" id="4174719at2"/>
<dbReference type="EC" id="1.8.4.12" evidence="9"/>
<dbReference type="Proteomes" id="UP000293902">
    <property type="component" value="Chromosome"/>
</dbReference>
<comment type="similarity">
    <text evidence="1">In the C-terminal section; belongs to the MsrB Met sulfoxide reductase family.</text>
</comment>
<evidence type="ECO:0000313" key="15">
    <source>
        <dbReference type="Proteomes" id="UP000293902"/>
    </source>
</evidence>
<dbReference type="EMBL" id="CP036313">
    <property type="protein sequence ID" value="QBH12997.1"/>
    <property type="molecule type" value="Genomic_DNA"/>
</dbReference>
<dbReference type="HAMAP" id="MF_01400">
    <property type="entry name" value="MsrB"/>
    <property type="match status" value="1"/>
</dbReference>
<evidence type="ECO:0000256" key="10">
    <source>
        <dbReference type="HAMAP-Rule" id="MF_01401"/>
    </source>
</evidence>
<dbReference type="SUPFAM" id="SSF55068">
    <property type="entry name" value="Peptide methionine sulfoxide reductase"/>
    <property type="match status" value="1"/>
</dbReference>
<feature type="active site" description="Nucleophile" evidence="9">
    <location>
        <position position="316"/>
    </location>
</feature>
<evidence type="ECO:0000256" key="1">
    <source>
        <dbReference type="ARBA" id="ARBA00008076"/>
    </source>
</evidence>
<comment type="similarity">
    <text evidence="9">Belongs to the MsrB Met sulfoxide reductase family.</text>
</comment>
<evidence type="ECO:0000256" key="4">
    <source>
        <dbReference type="ARBA" id="ARBA00023268"/>
    </source>
</evidence>
<evidence type="ECO:0000313" key="12">
    <source>
        <dbReference type="EMBL" id="QBH12997.1"/>
    </source>
</evidence>
<dbReference type="Proteomes" id="UP000248798">
    <property type="component" value="Unassembled WGS sequence"/>
</dbReference>
<dbReference type="GO" id="GO:0030091">
    <property type="term" value="P:protein repair"/>
    <property type="evidence" value="ECO:0007669"/>
    <property type="project" value="InterPro"/>
</dbReference>
<evidence type="ECO:0000256" key="8">
    <source>
        <dbReference type="ARBA" id="ARBA00048782"/>
    </source>
</evidence>
<comment type="caution">
    <text evidence="9">Lacks conserved residue(s) required for the propagation of feature annotation.</text>
</comment>
<dbReference type="EC" id="1.8.4.11" evidence="10"/>
<evidence type="ECO:0000256" key="6">
    <source>
        <dbReference type="ARBA" id="ARBA00047806"/>
    </source>
</evidence>
<dbReference type="InterPro" id="IPR002579">
    <property type="entry name" value="Met_Sox_Rdtase_MsrB_dom"/>
</dbReference>
<reference evidence="12 15" key="2">
    <citation type="submission" date="2019-02" db="EMBL/GenBank/DDBJ databases">
        <title>Complete genome sequence of Desulfobacter hydrogenophilus AcRS1.</title>
        <authorList>
            <person name="Marietou A."/>
            <person name="Lund M.B."/>
            <person name="Marshall I.P.G."/>
            <person name="Schreiber L."/>
            <person name="Jorgensen B."/>
        </authorList>
    </citation>
    <scope>NUCLEOTIDE SEQUENCE [LARGE SCALE GENOMIC DNA]</scope>
    <source>
        <strain evidence="12 15">AcRS1</strain>
    </source>
</reference>
<comment type="catalytic activity">
    <reaction evidence="7 9">
        <text>L-methionyl-[protein] + [thioredoxin]-disulfide + H2O = L-methionyl-(R)-S-oxide-[protein] + [thioredoxin]-dithiol</text>
        <dbReference type="Rhea" id="RHEA:24164"/>
        <dbReference type="Rhea" id="RHEA-COMP:10698"/>
        <dbReference type="Rhea" id="RHEA-COMP:10700"/>
        <dbReference type="Rhea" id="RHEA-COMP:12313"/>
        <dbReference type="Rhea" id="RHEA-COMP:12314"/>
        <dbReference type="ChEBI" id="CHEBI:15377"/>
        <dbReference type="ChEBI" id="CHEBI:16044"/>
        <dbReference type="ChEBI" id="CHEBI:29950"/>
        <dbReference type="ChEBI" id="CHEBI:45764"/>
        <dbReference type="ChEBI" id="CHEBI:50058"/>
        <dbReference type="EC" id="1.8.4.12"/>
    </reaction>
</comment>
<dbReference type="HAMAP" id="MF_01401">
    <property type="entry name" value="MsrA"/>
    <property type="match status" value="1"/>
</dbReference>
<protein>
    <recommendedName>
        <fullName evidence="9 10">Multifunctional fusion protein</fullName>
    </recommendedName>
    <domain>
        <recommendedName>
            <fullName evidence="10">Peptide methionine sulfoxide reductase MsrA</fullName>
            <shortName evidence="10">Protein-methionine-S-oxide reductase</shortName>
            <ecNumber evidence="10">1.8.4.11</ecNumber>
        </recommendedName>
        <alternativeName>
            <fullName evidence="10">Peptide-methionine (S)-S-oxide reductase</fullName>
            <shortName evidence="10">Peptide Met(O) reductase</shortName>
        </alternativeName>
    </domain>
    <domain>
        <recommendedName>
            <fullName evidence="9">Peptide methionine sulfoxide reductase MsrB</fullName>
            <ecNumber evidence="9">1.8.4.12</ecNumber>
        </recommendedName>
        <alternativeName>
            <fullName evidence="9">Peptide-methionine (R)-S-oxide reductase</fullName>
        </alternativeName>
    </domain>
</protein>
<dbReference type="FunFam" id="2.170.150.20:FF:000003">
    <property type="entry name" value="Peptide methionine sulfoxide reductase MsrB"/>
    <property type="match status" value="1"/>
</dbReference>
<gene>
    <name evidence="10" type="primary">msrA</name>
    <name evidence="9 12" type="synonym">msrB</name>
    <name evidence="13" type="ORF">DO021_00740</name>
    <name evidence="12" type="ORF">EYB58_08755</name>
</gene>
<evidence type="ECO:0000256" key="9">
    <source>
        <dbReference type="HAMAP-Rule" id="MF_01400"/>
    </source>
</evidence>
<dbReference type="PROSITE" id="PS51790">
    <property type="entry name" value="MSRB"/>
    <property type="match status" value="1"/>
</dbReference>
<comment type="similarity">
    <text evidence="10">Belongs to the MsrA Met sulfoxide reductase family.</text>
</comment>
<dbReference type="GO" id="GO:0008113">
    <property type="term" value="F:peptide-methionine (S)-S-oxide reductase activity"/>
    <property type="evidence" value="ECO:0007669"/>
    <property type="project" value="UniProtKB-UniRule"/>
</dbReference>
<dbReference type="InterPro" id="IPR011057">
    <property type="entry name" value="Mss4-like_sf"/>
</dbReference>
<dbReference type="AlphaFoldDB" id="A0A328FHB7"/>
<evidence type="ECO:0000256" key="2">
    <source>
        <dbReference type="ARBA" id="ARBA00011017"/>
    </source>
</evidence>
<accession>A0A328FHB7</accession>
<evidence type="ECO:0000313" key="14">
    <source>
        <dbReference type="Proteomes" id="UP000248798"/>
    </source>
</evidence>
<dbReference type="PANTHER" id="PTHR10173:SF59">
    <property type="entry name" value="PEPTIDE METHIONINE SULFOXIDE REDUCTASE MSRA_MSRB"/>
    <property type="match status" value="1"/>
</dbReference>
<comment type="catalytic activity">
    <reaction evidence="6 10">
        <text>L-methionyl-[protein] + [thioredoxin]-disulfide + H2O = L-methionyl-(S)-S-oxide-[protein] + [thioredoxin]-dithiol</text>
        <dbReference type="Rhea" id="RHEA:14217"/>
        <dbReference type="Rhea" id="RHEA-COMP:10698"/>
        <dbReference type="Rhea" id="RHEA-COMP:10700"/>
        <dbReference type="Rhea" id="RHEA-COMP:12313"/>
        <dbReference type="Rhea" id="RHEA-COMP:12315"/>
        <dbReference type="ChEBI" id="CHEBI:15377"/>
        <dbReference type="ChEBI" id="CHEBI:16044"/>
        <dbReference type="ChEBI" id="CHEBI:29950"/>
        <dbReference type="ChEBI" id="CHEBI:44120"/>
        <dbReference type="ChEBI" id="CHEBI:50058"/>
        <dbReference type="EC" id="1.8.4.11"/>
    </reaction>
</comment>
<dbReference type="Gene3D" id="2.170.150.20">
    <property type="entry name" value="Peptide methionine sulfoxide reductase"/>
    <property type="match status" value="1"/>
</dbReference>